<evidence type="ECO:0000313" key="2">
    <source>
        <dbReference type="Proteomes" id="UP000029431"/>
    </source>
</evidence>
<keyword evidence="2" id="KW-1185">Reference proteome</keyword>
<organism evidence="1 2">
    <name type="scientific">Paenibacillus larvae subsp. larvae DSM 25430</name>
    <dbReference type="NCBI Taxonomy" id="697284"/>
    <lineage>
        <taxon>Bacteria</taxon>
        <taxon>Bacillati</taxon>
        <taxon>Bacillota</taxon>
        <taxon>Bacilli</taxon>
        <taxon>Bacillales</taxon>
        <taxon>Paenibacillaceae</taxon>
        <taxon>Paenibacillus</taxon>
    </lineage>
</organism>
<protein>
    <submittedName>
        <fullName evidence="1">Uncharacterized protein</fullName>
    </submittedName>
</protein>
<dbReference type="KEGG" id="plv:ERIC2_c16180"/>
<sequence>MEVFQSNQFLEGRLIDSQEDYIIVKVSHPGYTQPFINVTVAERNVGFIRVLK</sequence>
<dbReference type="EMBL" id="CP003355">
    <property type="protein sequence ID" value="AHD05440.1"/>
    <property type="molecule type" value="Genomic_DNA"/>
</dbReference>
<dbReference type="AlphaFoldDB" id="V9W6W9"/>
<dbReference type="Proteomes" id="UP000029431">
    <property type="component" value="Chromosome"/>
</dbReference>
<reference evidence="1 2" key="1">
    <citation type="journal article" date="2014" name="PLoS ONE">
        <title>How to Kill the Honey Bee Larva: Genomic Potential and Virulence Mechanisms of Paenibacillus larvae.</title>
        <authorList>
            <person name="Djukic M."/>
            <person name="Brzuszkiewicz E."/>
            <person name="Funfhaus A."/>
            <person name="Voss J."/>
            <person name="Gollnow K."/>
            <person name="Poppinga L."/>
            <person name="Liesegang H."/>
            <person name="Garcia-Gonzalez E."/>
            <person name="Genersch E."/>
            <person name="Daniel R."/>
        </authorList>
    </citation>
    <scope>NUCLEOTIDE SEQUENCE [LARGE SCALE GENOMIC DNA]</scope>
    <source>
        <strain evidence="1 2">DSM 25430</strain>
    </source>
</reference>
<proteinExistence type="predicted"/>
<accession>V9W6W9</accession>
<name>V9W6W9_9BACL</name>
<dbReference type="HOGENOM" id="CLU_205851_0_0_9"/>
<dbReference type="PATRIC" id="fig|697284.3.peg.1550"/>
<gene>
    <name evidence="1" type="ORF">ERIC2_c16180</name>
</gene>
<evidence type="ECO:0000313" key="1">
    <source>
        <dbReference type="EMBL" id="AHD05440.1"/>
    </source>
</evidence>